<name>A0A8X8WDQ1_SALSN</name>
<evidence type="ECO:0000259" key="5">
    <source>
        <dbReference type="SMART" id="SM00856"/>
    </source>
</evidence>
<reference evidence="6" key="1">
    <citation type="submission" date="2018-01" db="EMBL/GenBank/DDBJ databases">
        <authorList>
            <person name="Mao J.F."/>
        </authorList>
    </citation>
    <scope>NUCLEOTIDE SEQUENCE</scope>
    <source>
        <strain evidence="6">Huo1</strain>
        <tissue evidence="6">Leaf</tissue>
    </source>
</reference>
<keyword evidence="7" id="KW-1185">Reference proteome</keyword>
<gene>
    <name evidence="6" type="ORF">SASPL_146357</name>
</gene>
<proteinExistence type="inferred from homology"/>
<feature type="signal peptide" evidence="4">
    <location>
        <begin position="1"/>
        <end position="24"/>
    </location>
</feature>
<dbReference type="EMBL" id="PNBA02000018">
    <property type="protein sequence ID" value="KAG6392146.1"/>
    <property type="molecule type" value="Genomic_DNA"/>
</dbReference>
<dbReference type="GO" id="GO:0046910">
    <property type="term" value="F:pectinesterase inhibitor activity"/>
    <property type="evidence" value="ECO:0007669"/>
    <property type="project" value="InterPro"/>
</dbReference>
<dbReference type="CDD" id="cd15797">
    <property type="entry name" value="PMEI"/>
    <property type="match status" value="1"/>
</dbReference>
<evidence type="ECO:0000256" key="2">
    <source>
        <dbReference type="ARBA" id="ARBA00023157"/>
    </source>
</evidence>
<sequence length="193" mass="22065">MASYSQKLILITLILTITIPISTAHRRRWGRRSPSRRGGDDNAEQFLRDICSSHEKADTCLSLIKGDPRLFDNSNSVDAVNDVIDLALEKINAFGEQLNKWYEDTNDDSIRGRYRTCAENYDDVRAHVEDAERDFGSDDFRSVADRVDEARDELERCKQVFGPGSIDPGHVENRNNEIEIYLDIVRDATTRLD</sequence>
<feature type="domain" description="Pectinesterase inhibitor" evidence="5">
    <location>
        <begin position="42"/>
        <end position="188"/>
    </location>
</feature>
<feature type="chain" id="PRO_5036447297" description="Pectinesterase inhibitor domain-containing protein" evidence="4">
    <location>
        <begin position="25"/>
        <end position="193"/>
    </location>
</feature>
<dbReference type="Gene3D" id="1.20.140.40">
    <property type="entry name" value="Invertase/pectin methylesterase inhibitor family protein"/>
    <property type="match status" value="1"/>
</dbReference>
<dbReference type="AlphaFoldDB" id="A0A8X8WDQ1"/>
<dbReference type="SMART" id="SM00856">
    <property type="entry name" value="PMEI"/>
    <property type="match status" value="1"/>
</dbReference>
<dbReference type="NCBIfam" id="TIGR01614">
    <property type="entry name" value="PME_inhib"/>
    <property type="match status" value="1"/>
</dbReference>
<dbReference type="Pfam" id="PF04043">
    <property type="entry name" value="PMEI"/>
    <property type="match status" value="1"/>
</dbReference>
<evidence type="ECO:0000256" key="3">
    <source>
        <dbReference type="ARBA" id="ARBA00038471"/>
    </source>
</evidence>
<dbReference type="InterPro" id="IPR006501">
    <property type="entry name" value="Pectinesterase_inhib_dom"/>
</dbReference>
<protein>
    <recommendedName>
        <fullName evidence="5">Pectinesterase inhibitor domain-containing protein</fullName>
    </recommendedName>
</protein>
<dbReference type="InterPro" id="IPR035513">
    <property type="entry name" value="Invertase/methylesterase_inhib"/>
</dbReference>
<comment type="caution">
    <text evidence="6">The sequence shown here is derived from an EMBL/GenBank/DDBJ whole genome shotgun (WGS) entry which is preliminary data.</text>
</comment>
<dbReference type="InterPro" id="IPR034086">
    <property type="entry name" value="PMEI_plant"/>
</dbReference>
<reference evidence="6" key="2">
    <citation type="submission" date="2020-08" db="EMBL/GenBank/DDBJ databases">
        <title>Plant Genome Project.</title>
        <authorList>
            <person name="Zhang R.-G."/>
        </authorList>
    </citation>
    <scope>NUCLEOTIDE SEQUENCE</scope>
    <source>
        <strain evidence="6">Huo1</strain>
        <tissue evidence="6">Leaf</tissue>
    </source>
</reference>
<evidence type="ECO:0000313" key="6">
    <source>
        <dbReference type="EMBL" id="KAG6392146.1"/>
    </source>
</evidence>
<evidence type="ECO:0000256" key="1">
    <source>
        <dbReference type="ARBA" id="ARBA00022729"/>
    </source>
</evidence>
<dbReference type="SUPFAM" id="SSF101148">
    <property type="entry name" value="Plant invertase/pectin methylesterase inhibitor"/>
    <property type="match status" value="1"/>
</dbReference>
<keyword evidence="2" id="KW-1015">Disulfide bond</keyword>
<dbReference type="InterPro" id="IPR052421">
    <property type="entry name" value="PCW_Enzyme_Inhibitor"/>
</dbReference>
<comment type="similarity">
    <text evidence="3">Belongs to the PMEI family.</text>
</comment>
<dbReference type="PANTHER" id="PTHR36710">
    <property type="entry name" value="PECTINESTERASE INHIBITOR-LIKE"/>
    <property type="match status" value="1"/>
</dbReference>
<dbReference type="Proteomes" id="UP000298416">
    <property type="component" value="Unassembled WGS sequence"/>
</dbReference>
<evidence type="ECO:0000313" key="7">
    <source>
        <dbReference type="Proteomes" id="UP000298416"/>
    </source>
</evidence>
<accession>A0A8X8WDQ1</accession>
<organism evidence="6">
    <name type="scientific">Salvia splendens</name>
    <name type="common">Scarlet sage</name>
    <dbReference type="NCBI Taxonomy" id="180675"/>
    <lineage>
        <taxon>Eukaryota</taxon>
        <taxon>Viridiplantae</taxon>
        <taxon>Streptophyta</taxon>
        <taxon>Embryophyta</taxon>
        <taxon>Tracheophyta</taxon>
        <taxon>Spermatophyta</taxon>
        <taxon>Magnoliopsida</taxon>
        <taxon>eudicotyledons</taxon>
        <taxon>Gunneridae</taxon>
        <taxon>Pentapetalae</taxon>
        <taxon>asterids</taxon>
        <taxon>lamiids</taxon>
        <taxon>Lamiales</taxon>
        <taxon>Lamiaceae</taxon>
        <taxon>Nepetoideae</taxon>
        <taxon>Mentheae</taxon>
        <taxon>Salviinae</taxon>
        <taxon>Salvia</taxon>
        <taxon>Salvia subgen. Calosphace</taxon>
        <taxon>core Calosphace</taxon>
    </lineage>
</organism>
<dbReference type="OrthoDB" id="764172at2759"/>
<keyword evidence="1 4" id="KW-0732">Signal</keyword>
<dbReference type="PANTHER" id="PTHR36710:SF8">
    <property type="entry name" value="PECTINESTERASE INHIBITOR-LIKE"/>
    <property type="match status" value="1"/>
</dbReference>
<evidence type="ECO:0000256" key="4">
    <source>
        <dbReference type="SAM" id="SignalP"/>
    </source>
</evidence>